<dbReference type="AlphaFoldDB" id="A0A919ITE4"/>
<evidence type="ECO:0000259" key="2">
    <source>
        <dbReference type="PROSITE" id="PS50883"/>
    </source>
</evidence>
<dbReference type="InterPro" id="IPR050706">
    <property type="entry name" value="Cyclic-di-GMP_PDE-like"/>
</dbReference>
<sequence length="300" mass="32058">MMRTAELTITDVLAHRLVHPVYQPIVDLTGGGVVGLEALARGPAGTALEFPDRLFAAARDAARLGDLDLLCCERAIEGAVAAAATPPLLFVNAEPGVLDQPLSPRLLELLAAGPPFRMVLEFTERALPAVPGSLLRIAGMVQEWGNALALDDVGVDPMSLAFLPVIEPEVIKLDMSLVRNPDTAHTRSVAALVRSEARRTGATIIAEGIETEAELRAARELGAHWVRVGCSAVRPASTRRSTTTARRPRRSCAALGPASTCRSRSRQPTHRRPARTRRPTWSRPTAPWSSSLATPATCAS</sequence>
<proteinExistence type="predicted"/>
<dbReference type="Pfam" id="PF00563">
    <property type="entry name" value="EAL"/>
    <property type="match status" value="1"/>
</dbReference>
<dbReference type="SUPFAM" id="SSF141868">
    <property type="entry name" value="EAL domain-like"/>
    <property type="match status" value="1"/>
</dbReference>
<dbReference type="PANTHER" id="PTHR33121">
    <property type="entry name" value="CYCLIC DI-GMP PHOSPHODIESTERASE PDEF"/>
    <property type="match status" value="1"/>
</dbReference>
<accession>A0A919ITE4</accession>
<dbReference type="CDD" id="cd01948">
    <property type="entry name" value="EAL"/>
    <property type="match status" value="1"/>
</dbReference>
<gene>
    <name evidence="3" type="ORF">Acy02nite_71490</name>
</gene>
<organism evidence="3 4">
    <name type="scientific">Actinoplanes cyaneus</name>
    <dbReference type="NCBI Taxonomy" id="52696"/>
    <lineage>
        <taxon>Bacteria</taxon>
        <taxon>Bacillati</taxon>
        <taxon>Actinomycetota</taxon>
        <taxon>Actinomycetes</taxon>
        <taxon>Micromonosporales</taxon>
        <taxon>Micromonosporaceae</taxon>
        <taxon>Actinoplanes</taxon>
    </lineage>
</organism>
<dbReference type="Proteomes" id="UP000619479">
    <property type="component" value="Unassembled WGS sequence"/>
</dbReference>
<dbReference type="SMART" id="SM00052">
    <property type="entry name" value="EAL"/>
    <property type="match status" value="1"/>
</dbReference>
<dbReference type="EMBL" id="BOMH01000059">
    <property type="protein sequence ID" value="GID69268.1"/>
    <property type="molecule type" value="Genomic_DNA"/>
</dbReference>
<dbReference type="PANTHER" id="PTHR33121:SF76">
    <property type="entry name" value="SIGNALING PROTEIN"/>
    <property type="match status" value="1"/>
</dbReference>
<evidence type="ECO:0000256" key="1">
    <source>
        <dbReference type="SAM" id="MobiDB-lite"/>
    </source>
</evidence>
<dbReference type="InterPro" id="IPR035919">
    <property type="entry name" value="EAL_sf"/>
</dbReference>
<name>A0A919ITE4_9ACTN</name>
<feature type="compositionally biased region" description="Basic residues" evidence="1">
    <location>
        <begin position="263"/>
        <end position="280"/>
    </location>
</feature>
<evidence type="ECO:0000313" key="3">
    <source>
        <dbReference type="EMBL" id="GID69268.1"/>
    </source>
</evidence>
<evidence type="ECO:0000313" key="4">
    <source>
        <dbReference type="Proteomes" id="UP000619479"/>
    </source>
</evidence>
<dbReference type="Gene3D" id="3.20.20.450">
    <property type="entry name" value="EAL domain"/>
    <property type="match status" value="1"/>
</dbReference>
<dbReference type="InterPro" id="IPR001633">
    <property type="entry name" value="EAL_dom"/>
</dbReference>
<comment type="caution">
    <text evidence="3">The sequence shown here is derived from an EMBL/GenBank/DDBJ whole genome shotgun (WGS) entry which is preliminary data.</text>
</comment>
<dbReference type="GO" id="GO:0071111">
    <property type="term" value="F:cyclic-guanylate-specific phosphodiesterase activity"/>
    <property type="evidence" value="ECO:0007669"/>
    <property type="project" value="InterPro"/>
</dbReference>
<feature type="compositionally biased region" description="Polar residues" evidence="1">
    <location>
        <begin position="287"/>
        <end position="300"/>
    </location>
</feature>
<feature type="domain" description="EAL" evidence="2">
    <location>
        <begin position="2"/>
        <end position="249"/>
    </location>
</feature>
<feature type="compositionally biased region" description="Low complexity" evidence="1">
    <location>
        <begin position="236"/>
        <end position="245"/>
    </location>
</feature>
<keyword evidence="4" id="KW-1185">Reference proteome</keyword>
<dbReference type="PROSITE" id="PS50883">
    <property type="entry name" value="EAL"/>
    <property type="match status" value="1"/>
</dbReference>
<protein>
    <recommendedName>
        <fullName evidence="2">EAL domain-containing protein</fullName>
    </recommendedName>
</protein>
<feature type="region of interest" description="Disordered" evidence="1">
    <location>
        <begin position="236"/>
        <end position="300"/>
    </location>
</feature>
<reference evidence="3" key="1">
    <citation type="submission" date="2021-01" db="EMBL/GenBank/DDBJ databases">
        <title>Whole genome shotgun sequence of Actinoplanes cyaneus NBRC 14990.</title>
        <authorList>
            <person name="Komaki H."/>
            <person name="Tamura T."/>
        </authorList>
    </citation>
    <scope>NUCLEOTIDE SEQUENCE</scope>
    <source>
        <strain evidence="3">NBRC 14990</strain>
    </source>
</reference>
<dbReference type="RefSeq" id="WP_203751366.1">
    <property type="nucleotide sequence ID" value="NZ_BAAAUC010000010.1"/>
</dbReference>